<dbReference type="PRINTS" id="PR00081">
    <property type="entry name" value="GDHRDH"/>
</dbReference>
<keyword evidence="2" id="KW-0560">Oxidoreductase</keyword>
<comment type="similarity">
    <text evidence="1 3">Belongs to the short-chain dehydrogenases/reductases (SDR) family.</text>
</comment>
<dbReference type="Proteomes" id="UP001180453">
    <property type="component" value="Unassembled WGS sequence"/>
</dbReference>
<dbReference type="RefSeq" id="WP_310267682.1">
    <property type="nucleotide sequence ID" value="NZ_JAVDXU010000002.1"/>
</dbReference>
<keyword evidence="5" id="KW-1185">Reference proteome</keyword>
<dbReference type="InterPro" id="IPR036291">
    <property type="entry name" value="NAD(P)-bd_dom_sf"/>
</dbReference>
<dbReference type="PROSITE" id="PS00061">
    <property type="entry name" value="ADH_SHORT"/>
    <property type="match status" value="1"/>
</dbReference>
<comment type="caution">
    <text evidence="4">The sequence shown here is derived from an EMBL/GenBank/DDBJ whole genome shotgun (WGS) entry which is preliminary data.</text>
</comment>
<dbReference type="CDD" id="cd05374">
    <property type="entry name" value="17beta-HSD-like_SDR_c"/>
    <property type="match status" value="1"/>
</dbReference>
<evidence type="ECO:0000256" key="2">
    <source>
        <dbReference type="ARBA" id="ARBA00023002"/>
    </source>
</evidence>
<dbReference type="InterPro" id="IPR020904">
    <property type="entry name" value="Sc_DH/Rdtase_CS"/>
</dbReference>
<reference evidence="4 5" key="1">
    <citation type="submission" date="2023-07" db="EMBL/GenBank/DDBJ databases">
        <title>Sorghum-associated microbial communities from plants grown in Nebraska, USA.</title>
        <authorList>
            <person name="Schachtman D."/>
        </authorList>
    </citation>
    <scope>NUCLEOTIDE SEQUENCE [LARGE SCALE GENOMIC DNA]</scope>
    <source>
        <strain evidence="4 5">BE314</strain>
    </source>
</reference>
<dbReference type="Gene3D" id="3.40.50.720">
    <property type="entry name" value="NAD(P)-binding Rossmann-like Domain"/>
    <property type="match status" value="1"/>
</dbReference>
<sequence length="281" mass="29105">MNANTRPTWFITGASSGFGLSFAKYAVAQGYNVVATARQPARLAALAESHPERVLVLPLDVTAAGDAERATAAALAHFGRIDVLVNNAGYGIVGAVEETPDAELRAQMETNFFGAVAVTRAVLPGMREQRSGAIVNLSSMGGQLSFGGFGAYSASKFALEGLSEALAQEVAPFGIKVLIVEPGAFRTGFAGADVLRQMPVLAAYDEIVGGTRSFAKGMDGTQAGDPDKAAAAIDQVLKAEVTPLRLQLGADAIDAVRAHSEQLLKDLAAWEAVGRATAVDA</sequence>
<evidence type="ECO:0000256" key="1">
    <source>
        <dbReference type="ARBA" id="ARBA00006484"/>
    </source>
</evidence>
<dbReference type="PANTHER" id="PTHR43976:SF16">
    <property type="entry name" value="SHORT-CHAIN DEHYDROGENASE_REDUCTASE FAMILY PROTEIN"/>
    <property type="match status" value="1"/>
</dbReference>
<dbReference type="InterPro" id="IPR002347">
    <property type="entry name" value="SDR_fam"/>
</dbReference>
<dbReference type="InterPro" id="IPR051911">
    <property type="entry name" value="SDR_oxidoreductase"/>
</dbReference>
<evidence type="ECO:0000313" key="5">
    <source>
        <dbReference type="Proteomes" id="UP001180453"/>
    </source>
</evidence>
<name>A0ABU1YS97_ROSSA</name>
<dbReference type="PRINTS" id="PR00080">
    <property type="entry name" value="SDRFAMILY"/>
</dbReference>
<protein>
    <submittedName>
        <fullName evidence="4">NAD(P)-dependent dehydrogenase (Short-subunit alcohol dehydrogenase family)</fullName>
    </submittedName>
</protein>
<proteinExistence type="inferred from homology"/>
<dbReference type="EMBL" id="JAVDXU010000002">
    <property type="protein sequence ID" value="MDR7271101.1"/>
    <property type="molecule type" value="Genomic_DNA"/>
</dbReference>
<dbReference type="PANTHER" id="PTHR43976">
    <property type="entry name" value="SHORT CHAIN DEHYDROGENASE"/>
    <property type="match status" value="1"/>
</dbReference>
<gene>
    <name evidence="4" type="ORF">J2X20_003759</name>
</gene>
<organism evidence="4 5">
    <name type="scientific">Roseateles saccharophilus</name>
    <name type="common">Pseudomonas saccharophila</name>
    <dbReference type="NCBI Taxonomy" id="304"/>
    <lineage>
        <taxon>Bacteria</taxon>
        <taxon>Pseudomonadati</taxon>
        <taxon>Pseudomonadota</taxon>
        <taxon>Betaproteobacteria</taxon>
        <taxon>Burkholderiales</taxon>
        <taxon>Sphaerotilaceae</taxon>
        <taxon>Roseateles</taxon>
    </lineage>
</organism>
<evidence type="ECO:0000256" key="3">
    <source>
        <dbReference type="RuleBase" id="RU000363"/>
    </source>
</evidence>
<dbReference type="NCBIfam" id="NF004824">
    <property type="entry name" value="PRK06180.1"/>
    <property type="match status" value="1"/>
</dbReference>
<dbReference type="Pfam" id="PF00106">
    <property type="entry name" value="adh_short"/>
    <property type="match status" value="1"/>
</dbReference>
<dbReference type="NCBIfam" id="NF006114">
    <property type="entry name" value="PRK08263.1"/>
    <property type="match status" value="1"/>
</dbReference>
<evidence type="ECO:0000313" key="4">
    <source>
        <dbReference type="EMBL" id="MDR7271101.1"/>
    </source>
</evidence>
<accession>A0ABU1YS97</accession>
<dbReference type="SUPFAM" id="SSF51735">
    <property type="entry name" value="NAD(P)-binding Rossmann-fold domains"/>
    <property type="match status" value="1"/>
</dbReference>